<dbReference type="AlphaFoldDB" id="A0AA38XDJ2"/>
<dbReference type="Gene3D" id="3.40.50.300">
    <property type="entry name" value="P-loop containing nucleotide triphosphate hydrolases"/>
    <property type="match status" value="1"/>
</dbReference>
<dbReference type="GO" id="GO:0016887">
    <property type="term" value="F:ATP hydrolysis activity"/>
    <property type="evidence" value="ECO:0007669"/>
    <property type="project" value="InterPro"/>
</dbReference>
<dbReference type="GO" id="GO:0005524">
    <property type="term" value="F:ATP binding"/>
    <property type="evidence" value="ECO:0007669"/>
    <property type="project" value="UniProtKB-KW"/>
</dbReference>
<evidence type="ECO:0000256" key="3">
    <source>
        <dbReference type="SAM" id="MobiDB-lite"/>
    </source>
</evidence>
<evidence type="ECO:0000256" key="1">
    <source>
        <dbReference type="ARBA" id="ARBA00022741"/>
    </source>
</evidence>
<dbReference type="InterPro" id="IPR003959">
    <property type="entry name" value="ATPase_AAA_core"/>
</dbReference>
<evidence type="ECO:0000313" key="6">
    <source>
        <dbReference type="Proteomes" id="UP001172673"/>
    </source>
</evidence>
<accession>A0AA38XDJ2</accession>
<feature type="compositionally biased region" description="Basic and acidic residues" evidence="3">
    <location>
        <begin position="449"/>
        <end position="460"/>
    </location>
</feature>
<dbReference type="Pfam" id="PF00004">
    <property type="entry name" value="AAA"/>
    <property type="match status" value="1"/>
</dbReference>
<feature type="compositionally biased region" description="Basic and acidic residues" evidence="3">
    <location>
        <begin position="495"/>
        <end position="506"/>
    </location>
</feature>
<dbReference type="CDD" id="cd19481">
    <property type="entry name" value="RecA-like_protease"/>
    <property type="match status" value="1"/>
</dbReference>
<proteinExistence type="predicted"/>
<keyword evidence="6" id="KW-1185">Reference proteome</keyword>
<keyword evidence="1" id="KW-0547">Nucleotide-binding</keyword>
<protein>
    <recommendedName>
        <fullName evidence="4">ATPase AAA-type core domain-containing protein</fullName>
    </recommendedName>
</protein>
<dbReference type="Proteomes" id="UP001172673">
    <property type="component" value="Unassembled WGS sequence"/>
</dbReference>
<dbReference type="InterPro" id="IPR027417">
    <property type="entry name" value="P-loop_NTPase"/>
</dbReference>
<feature type="region of interest" description="Disordered" evidence="3">
    <location>
        <begin position="449"/>
        <end position="506"/>
    </location>
</feature>
<evidence type="ECO:0000259" key="4">
    <source>
        <dbReference type="Pfam" id="PF00004"/>
    </source>
</evidence>
<dbReference type="EMBL" id="JAPDRK010000006">
    <property type="protein sequence ID" value="KAJ9611380.1"/>
    <property type="molecule type" value="Genomic_DNA"/>
</dbReference>
<dbReference type="PANTHER" id="PTHR23073">
    <property type="entry name" value="26S PROTEASOME REGULATORY SUBUNIT"/>
    <property type="match status" value="1"/>
</dbReference>
<organism evidence="5 6">
    <name type="scientific">Cladophialophora chaetospira</name>
    <dbReference type="NCBI Taxonomy" id="386627"/>
    <lineage>
        <taxon>Eukaryota</taxon>
        <taxon>Fungi</taxon>
        <taxon>Dikarya</taxon>
        <taxon>Ascomycota</taxon>
        <taxon>Pezizomycotina</taxon>
        <taxon>Eurotiomycetes</taxon>
        <taxon>Chaetothyriomycetidae</taxon>
        <taxon>Chaetothyriales</taxon>
        <taxon>Herpotrichiellaceae</taxon>
        <taxon>Cladophialophora</taxon>
    </lineage>
</organism>
<name>A0AA38XDJ2_9EURO</name>
<gene>
    <name evidence="5" type="ORF">H2200_004564</name>
</gene>
<reference evidence="5" key="1">
    <citation type="submission" date="2022-10" db="EMBL/GenBank/DDBJ databases">
        <title>Culturing micro-colonial fungi from biological soil crusts in the Mojave desert and describing Neophaeococcomyces mojavensis, and introducing the new genera and species Taxawa tesnikishii.</title>
        <authorList>
            <person name="Kurbessoian T."/>
            <person name="Stajich J.E."/>
        </authorList>
    </citation>
    <scope>NUCLEOTIDE SEQUENCE</scope>
    <source>
        <strain evidence="5">TK_41</strain>
    </source>
</reference>
<comment type="caution">
    <text evidence="5">The sequence shown here is derived from an EMBL/GenBank/DDBJ whole genome shotgun (WGS) entry which is preliminary data.</text>
</comment>
<dbReference type="InterPro" id="IPR050221">
    <property type="entry name" value="26S_Proteasome_ATPase"/>
</dbReference>
<evidence type="ECO:0000313" key="5">
    <source>
        <dbReference type="EMBL" id="KAJ9611380.1"/>
    </source>
</evidence>
<feature type="domain" description="ATPase AAA-type core" evidence="4">
    <location>
        <begin position="230"/>
        <end position="348"/>
    </location>
</feature>
<evidence type="ECO:0000256" key="2">
    <source>
        <dbReference type="ARBA" id="ARBA00022840"/>
    </source>
</evidence>
<keyword evidence="2" id="KW-0067">ATP-binding</keyword>
<dbReference type="SUPFAM" id="SSF52540">
    <property type="entry name" value="P-loop containing nucleoside triphosphate hydrolases"/>
    <property type="match status" value="1"/>
</dbReference>
<sequence length="545" mass="62494">MAFSEPFTFIEATKDVTKEGFDNYVDILSAKVADVDLQFNSRLRAQYPEMIVTTVPGGNIDLILFADLGHAQYEIDIEHDSVSRWRGFVPPDVRDGGEGYLGEIISYAKYKYTFGAEYFILYRVKFGYSLLQYILKEPRGHGENPNTHSSETDKLIKAAGDVLYKQKPGIYVYDRYWSKDHALYEEVQNSTWDKVILDENMKKSLVEVSGKFFDSKDVYDGLGVPWKRGLLFHGPPGNGKTISIKALMRTLSLRDSPIPTLYVKSAPNTYYIRSVFSFARRMSPCMLVLEDIETIVTSSTRSYFFNEVDGLENNDGILMVASTNFLERLDPGLSKRPSRFDRKYLFPLPNLHERELYAEYWREKLKKSKVVYPKKLCAPMAKITDGFSFAYMQEAYVASLLDIARQGDDATEVECLGSDGLTDNEEDDFDEYLLWRVFKEQVKILRDDMDSSREAPERDPLSLPYVSHGAATPGYVTPSEDSPPTLPAAYNGGRAPEDPLSERNDGLKKERRAQQFLHNWEKYPEPNPAAMEYRMLNYDLTWMKH</sequence>